<proteinExistence type="predicted"/>
<accession>A0A553SIN3</accession>
<evidence type="ECO:0000313" key="3">
    <source>
        <dbReference type="Proteomes" id="UP000319837"/>
    </source>
</evidence>
<reference evidence="3" key="1">
    <citation type="submission" date="2018-10" db="EMBL/GenBank/DDBJ databases">
        <title>FDA dAtabase for Regulatory Grade micrObial Sequences (FDA-ARGOS): Supporting development and validation of Infectious Disease Dx tests.</title>
        <authorList>
            <person name="Minogue T."/>
            <person name="Wolcott M."/>
            <person name="Wasieloski L."/>
            <person name="Aguilar W."/>
            <person name="Moore D."/>
            <person name="Tallon L."/>
            <person name="Sadzewicz L."/>
            <person name="Sengamalay N."/>
            <person name="Ott S."/>
            <person name="Godinez A."/>
            <person name="Nagaraj S."/>
            <person name="Vavikolanu K."/>
            <person name="Vyas G."/>
            <person name="Nadendla S."/>
            <person name="George J."/>
            <person name="Sichtig H."/>
        </authorList>
    </citation>
    <scope>NUCLEOTIDE SEQUENCE [LARGE SCALE GENOMIC DNA]</scope>
    <source>
        <strain evidence="3">FDAARGOS_343</strain>
    </source>
</reference>
<dbReference type="AlphaFoldDB" id="A0A553SIN3"/>
<protein>
    <submittedName>
        <fullName evidence="2">Polysaccharide pyruvyl transferase family protein</fullName>
    </submittedName>
</protein>
<dbReference type="PANTHER" id="PTHR36836:SF1">
    <property type="entry name" value="COLANIC ACID BIOSYNTHESIS PROTEIN WCAK"/>
    <property type="match status" value="1"/>
</dbReference>
<keyword evidence="2" id="KW-0808">Transferase</keyword>
<feature type="domain" description="Polysaccharide pyruvyl transferase" evidence="1">
    <location>
        <begin position="20"/>
        <end position="306"/>
    </location>
</feature>
<dbReference type="InterPro" id="IPR007345">
    <property type="entry name" value="Polysacch_pyruvyl_Trfase"/>
</dbReference>
<dbReference type="PANTHER" id="PTHR36836">
    <property type="entry name" value="COLANIC ACID BIOSYNTHESIS PROTEIN WCAK"/>
    <property type="match status" value="1"/>
</dbReference>
<dbReference type="EMBL" id="RIBP01000004">
    <property type="protein sequence ID" value="TRZ36849.1"/>
    <property type="molecule type" value="Genomic_DNA"/>
</dbReference>
<evidence type="ECO:0000259" key="1">
    <source>
        <dbReference type="Pfam" id="PF04230"/>
    </source>
</evidence>
<gene>
    <name evidence="2" type="ORF">CEQ21_15180</name>
</gene>
<sequence>MKKRGASLKKVLISAYLNNNLGDDLFVKILCERYPQTQFYIYENKAKLRAFTDINNLHVIYPNPLFKLIDKIPHKLFSKSFVRTVIGIFMDAHVCIGGSLFIENNNWKTKIKRDKGKLINNKPNFLLGCNFGPYKKTQFYESYQNIFSKYDDVCFRDMQSYELFKELPSVRLAQDVVFNLDYQGEETSEKTVGISLIDVSNRDNLAPYKAAYLQKMKQVCEYYINKNYQVALFSFCKYEGDETAIAELLQLLDTKYKPKVKVVPYEDNLASALAELNKVEIMYATRFHSMILGFLFNKKVFPIIYSKKMTNVLHDINFQGNYCEIKDIDRLEIEELDQLDYKELDMQHIIKDSNQQFRQLDKYLVNDWN</sequence>
<organism evidence="2 3">
    <name type="scientific">Niallia circulans</name>
    <name type="common">Bacillus circulans</name>
    <dbReference type="NCBI Taxonomy" id="1397"/>
    <lineage>
        <taxon>Bacteria</taxon>
        <taxon>Bacillati</taxon>
        <taxon>Bacillota</taxon>
        <taxon>Bacilli</taxon>
        <taxon>Bacillales</taxon>
        <taxon>Bacillaceae</taxon>
        <taxon>Niallia</taxon>
    </lineage>
</organism>
<dbReference type="Pfam" id="PF04230">
    <property type="entry name" value="PS_pyruv_trans"/>
    <property type="match status" value="1"/>
</dbReference>
<dbReference type="Proteomes" id="UP000319837">
    <property type="component" value="Unassembled WGS sequence"/>
</dbReference>
<comment type="caution">
    <text evidence="2">The sequence shown here is derived from an EMBL/GenBank/DDBJ whole genome shotgun (WGS) entry which is preliminary data.</text>
</comment>
<name>A0A553SIN3_NIACI</name>
<dbReference type="GO" id="GO:0016740">
    <property type="term" value="F:transferase activity"/>
    <property type="evidence" value="ECO:0007669"/>
    <property type="project" value="UniProtKB-KW"/>
</dbReference>
<evidence type="ECO:0000313" key="2">
    <source>
        <dbReference type="EMBL" id="TRZ36849.1"/>
    </source>
</evidence>